<keyword evidence="4" id="KW-1185">Reference proteome</keyword>
<dbReference type="SUPFAM" id="SSF50118">
    <property type="entry name" value="Cell growth inhibitor/plasmid maintenance toxic component"/>
    <property type="match status" value="1"/>
</dbReference>
<comment type="caution">
    <text evidence="3">The sequence shown here is derived from an EMBL/GenBank/DDBJ whole genome shotgun (WGS) entry which is preliminary data.</text>
</comment>
<evidence type="ECO:0000313" key="3">
    <source>
        <dbReference type="EMBL" id="MBL0705213.1"/>
    </source>
</evidence>
<dbReference type="Proteomes" id="UP000639051">
    <property type="component" value="Unassembled WGS sequence"/>
</dbReference>
<dbReference type="Pfam" id="PF02452">
    <property type="entry name" value="PemK_toxin"/>
    <property type="match status" value="1"/>
</dbReference>
<name>A0ABS1K174_9MICC</name>
<dbReference type="InterPro" id="IPR011067">
    <property type="entry name" value="Plasmid_toxin/cell-grow_inhib"/>
</dbReference>
<organism evidence="3 4">
    <name type="scientific">Sinomonas cellulolyticus</name>
    <dbReference type="NCBI Taxonomy" id="2801916"/>
    <lineage>
        <taxon>Bacteria</taxon>
        <taxon>Bacillati</taxon>
        <taxon>Actinomycetota</taxon>
        <taxon>Actinomycetes</taxon>
        <taxon>Micrococcales</taxon>
        <taxon>Micrococcaceae</taxon>
        <taxon>Sinomonas</taxon>
    </lineage>
</organism>
<dbReference type="RefSeq" id="WP_201896900.1">
    <property type="nucleotide sequence ID" value="NZ_BNCM01000001.1"/>
</dbReference>
<evidence type="ECO:0000313" key="4">
    <source>
        <dbReference type="Proteomes" id="UP000639051"/>
    </source>
</evidence>
<reference evidence="3 4" key="1">
    <citation type="submission" date="2021-01" db="EMBL/GenBank/DDBJ databases">
        <title>Genome public.</title>
        <authorList>
            <person name="Liu C."/>
            <person name="Sun Q."/>
        </authorList>
    </citation>
    <scope>NUCLEOTIDE SEQUENCE [LARGE SCALE GENOMIC DNA]</scope>
    <source>
        <strain evidence="3 4">JC656</strain>
    </source>
</reference>
<dbReference type="InterPro" id="IPR003477">
    <property type="entry name" value="PemK-like"/>
</dbReference>
<proteinExistence type="inferred from homology"/>
<comment type="similarity">
    <text evidence="1">Belongs to the PemK/MazF family.</text>
</comment>
<accession>A0ABS1K174</accession>
<evidence type="ECO:0000256" key="1">
    <source>
        <dbReference type="ARBA" id="ARBA00007521"/>
    </source>
</evidence>
<protein>
    <submittedName>
        <fullName evidence="3">Type II toxin-antitoxin system PemK/MazF family toxin</fullName>
    </submittedName>
</protein>
<keyword evidence="2" id="KW-1277">Toxin-antitoxin system</keyword>
<dbReference type="EMBL" id="JAERRC010000020">
    <property type="protein sequence ID" value="MBL0705213.1"/>
    <property type="molecule type" value="Genomic_DNA"/>
</dbReference>
<dbReference type="Gene3D" id="2.30.30.110">
    <property type="match status" value="1"/>
</dbReference>
<evidence type="ECO:0000256" key="2">
    <source>
        <dbReference type="ARBA" id="ARBA00022649"/>
    </source>
</evidence>
<sequence length="151" mass="17082">MLRRFVSRVLSAFRPAAEGASTYRGDFTGTAVVDYRPNPDGAPDPGEIVWTWVPFEEDHTQGKDRPVLIVGRRRTALLCLMLTSKDHDGGTRERDYVDIGAGPWDPRRRPSEVRVDRVLQIEPAAVRREGAVLGRRQFEIVASALRERGWQ</sequence>
<gene>
    <name evidence="3" type="ORF">JJE72_06780</name>
</gene>